<keyword evidence="2" id="KW-0472">Membrane</keyword>
<proteinExistence type="predicted"/>
<feature type="transmembrane region" description="Helical" evidence="2">
    <location>
        <begin position="559"/>
        <end position="577"/>
    </location>
</feature>
<feature type="transmembrane region" description="Helical" evidence="2">
    <location>
        <begin position="176"/>
        <end position="194"/>
    </location>
</feature>
<feature type="transmembrane region" description="Helical" evidence="2">
    <location>
        <begin position="392"/>
        <end position="409"/>
    </location>
</feature>
<feature type="transmembrane region" description="Helical" evidence="2">
    <location>
        <begin position="499"/>
        <end position="518"/>
    </location>
</feature>
<feature type="transmembrane region" description="Helical" evidence="2">
    <location>
        <begin position="628"/>
        <end position="647"/>
    </location>
</feature>
<feature type="transmembrane region" description="Helical" evidence="2">
    <location>
        <begin position="530"/>
        <end position="547"/>
    </location>
</feature>
<feature type="transmembrane region" description="Helical" evidence="2">
    <location>
        <begin position="754"/>
        <end position="771"/>
    </location>
</feature>
<feature type="transmembrane region" description="Helical" evidence="2">
    <location>
        <begin position="231"/>
        <end position="249"/>
    </location>
</feature>
<evidence type="ECO:0000313" key="4">
    <source>
        <dbReference type="Proteomes" id="UP000717981"/>
    </source>
</evidence>
<feature type="transmembrane region" description="Helical" evidence="2">
    <location>
        <begin position="724"/>
        <end position="742"/>
    </location>
</feature>
<feature type="transmembrane region" description="Helical" evidence="2">
    <location>
        <begin position="421"/>
        <end position="442"/>
    </location>
</feature>
<evidence type="ECO:0000256" key="1">
    <source>
        <dbReference type="SAM" id="MobiDB-lite"/>
    </source>
</evidence>
<dbReference type="EMBL" id="PDWK01000111">
    <property type="protein sequence ID" value="KAF1684562.1"/>
    <property type="molecule type" value="Genomic_DNA"/>
</dbReference>
<feature type="transmembrane region" description="Helical" evidence="2">
    <location>
        <begin position="73"/>
        <end position="91"/>
    </location>
</feature>
<dbReference type="InterPro" id="IPR019286">
    <property type="entry name" value="DUF2339_TM"/>
</dbReference>
<organism evidence="3 4">
    <name type="scientific">Pseudoxanthomonas taiwanensis</name>
    <dbReference type="NCBI Taxonomy" id="176598"/>
    <lineage>
        <taxon>Bacteria</taxon>
        <taxon>Pseudomonadati</taxon>
        <taxon>Pseudomonadota</taxon>
        <taxon>Gammaproteobacteria</taxon>
        <taxon>Lysobacterales</taxon>
        <taxon>Lysobacteraceae</taxon>
        <taxon>Pseudoxanthomonas</taxon>
    </lineage>
</organism>
<feature type="compositionally biased region" description="Low complexity" evidence="1">
    <location>
        <begin position="7"/>
        <end position="22"/>
    </location>
</feature>
<feature type="transmembrane region" description="Helical" evidence="2">
    <location>
        <begin position="598"/>
        <end position="616"/>
    </location>
</feature>
<gene>
    <name evidence="3" type="ORF">CR938_13795</name>
</gene>
<protein>
    <recommendedName>
        <fullName evidence="5">DUF2339 domain-containing protein</fullName>
    </recommendedName>
</protein>
<feature type="transmembrane region" description="Helical" evidence="2">
    <location>
        <begin position="284"/>
        <end position="305"/>
    </location>
</feature>
<feature type="transmembrane region" description="Helical" evidence="2">
    <location>
        <begin position="659"/>
        <end position="677"/>
    </location>
</feature>
<feature type="transmembrane region" description="Helical" evidence="2">
    <location>
        <begin position="201"/>
        <end position="219"/>
    </location>
</feature>
<keyword evidence="4" id="KW-1185">Reference proteome</keyword>
<evidence type="ECO:0008006" key="5">
    <source>
        <dbReference type="Google" id="ProtNLM"/>
    </source>
</evidence>
<accession>A0A921TEF0</accession>
<feature type="transmembrane region" description="Helical" evidence="2">
    <location>
        <begin position="472"/>
        <end position="493"/>
    </location>
</feature>
<feature type="region of interest" description="Disordered" evidence="1">
    <location>
        <begin position="1"/>
        <end position="24"/>
    </location>
</feature>
<keyword evidence="2" id="KW-0812">Transmembrane</keyword>
<feature type="transmembrane region" description="Helical" evidence="2">
    <location>
        <begin position="312"/>
        <end position="331"/>
    </location>
</feature>
<comment type="caution">
    <text evidence="3">The sequence shown here is derived from an EMBL/GenBank/DDBJ whole genome shotgun (WGS) entry which is preliminary data.</text>
</comment>
<feature type="transmembrane region" description="Helical" evidence="2">
    <location>
        <begin position="697"/>
        <end position="717"/>
    </location>
</feature>
<name>A0A921TEF0_9GAMM</name>
<feature type="transmembrane region" description="Helical" evidence="2">
    <location>
        <begin position="153"/>
        <end position="170"/>
    </location>
</feature>
<evidence type="ECO:0000313" key="3">
    <source>
        <dbReference type="EMBL" id="KAF1684562.1"/>
    </source>
</evidence>
<feature type="transmembrane region" description="Helical" evidence="2">
    <location>
        <begin position="361"/>
        <end position="380"/>
    </location>
</feature>
<dbReference type="PANTHER" id="PTHR38434:SF1">
    <property type="entry name" value="BLL2549 PROTEIN"/>
    <property type="match status" value="1"/>
</dbReference>
<dbReference type="PANTHER" id="PTHR38434">
    <property type="entry name" value="BLL2549 PROTEIN"/>
    <property type="match status" value="1"/>
</dbReference>
<dbReference type="Pfam" id="PF10101">
    <property type="entry name" value="DUF2339"/>
    <property type="match status" value="1"/>
</dbReference>
<evidence type="ECO:0000256" key="2">
    <source>
        <dbReference type="SAM" id="Phobius"/>
    </source>
</evidence>
<dbReference type="AlphaFoldDB" id="A0A921TEF0"/>
<feature type="transmembrane region" description="Helical" evidence="2">
    <location>
        <begin position="125"/>
        <end position="146"/>
    </location>
</feature>
<feature type="transmembrane region" description="Helical" evidence="2">
    <location>
        <begin position="41"/>
        <end position="61"/>
    </location>
</feature>
<feature type="transmembrane region" description="Helical" evidence="2">
    <location>
        <begin position="98"/>
        <end position="119"/>
    </location>
</feature>
<feature type="transmembrane region" description="Helical" evidence="2">
    <location>
        <begin position="261"/>
        <end position="278"/>
    </location>
</feature>
<sequence>MPPRPGQAPAAAADGGTASARPGVASRLWERTRRGFAEGNVPVKIGVLVLLAGVAALLKYASDRGLLALPVELRPAGVAAAAVGALVVAWHRRGRHRAFALSVQGGAIGVLLLTVFAAFKLYGLLPAGAAFALSVLLVAGTGLLAVLQDARALAVLALLAGFLAPLWLSTGSGNHVALFSYYALLDAAIVAIARHRAWRELNLLGFAFTFGIGAAWGAWAYRPGHYASTQPFLVLFFLFYLAVPVLLAGHRARPRQGFVDGTLVFGTPLVAFALQAGLMQGRRMPRALCALGLAALYAVLARVLVRREGFGLLGQAHAVLAVGFATLAVPLALSAHATASVFALEGAGLVWLGLRQQRRLPVASGAVLQLLAGVAVLLGSRTAEERLLLNPGAMAGLLLAVGGLASAWAARAQGRAWAFPFHLWGLLWWTGTAVAEVFRFLAPADRPDALLAFAALTGWLAAEAWRRRGWGVSAATAVAALAAALPLACWQAAVHLHPFAGHGAPAWLAFAVLGLRGLRCLRGGDAAGPAQLAWWPAWALALALAGTRLGGEAGLAQGWRLALLALPWLALLAAALWRWPWLALPSGLAAASPWRCRLQGLVLLVLACGWLPALAMPASAAPLPWLPLLNPAGLAQLAAVGLAAAWLGSAQAPEGLRRARGAVLGAAVFLLASAATLRGVHHWGGVAWGPRLPLSGLAQTSLTVVWSVLGVLGWVAGSRRGLRTLWLAGAVLMGVVLLKLVLVDRQHLGNLPGIVSFIAYGVLCTIVGYLAPAPPRRAASTEEEARHA</sequence>
<reference evidence="3" key="1">
    <citation type="submission" date="2017-10" db="EMBL/GenBank/DDBJ databases">
        <title>Whole genome sequencing of members of genus Pseudoxanthomonas.</title>
        <authorList>
            <person name="Kumar S."/>
            <person name="Bansal K."/>
            <person name="Kaur A."/>
            <person name="Patil P."/>
            <person name="Sharma S."/>
            <person name="Patil P.B."/>
        </authorList>
    </citation>
    <scope>NUCLEOTIDE SEQUENCE</scope>
    <source>
        <strain evidence="3">DSM 22914</strain>
    </source>
</reference>
<dbReference type="Proteomes" id="UP000717981">
    <property type="component" value="Unassembled WGS sequence"/>
</dbReference>
<keyword evidence="2" id="KW-1133">Transmembrane helix</keyword>